<evidence type="ECO:0000256" key="1">
    <source>
        <dbReference type="ARBA" id="ARBA00005854"/>
    </source>
</evidence>
<evidence type="ECO:0000256" key="3">
    <source>
        <dbReference type="ARBA" id="ARBA00023027"/>
    </source>
</evidence>
<dbReference type="Pfam" id="PF00389">
    <property type="entry name" value="2-Hacid_dh"/>
    <property type="match status" value="1"/>
</dbReference>
<dbReference type="PANTHER" id="PTHR42789">
    <property type="entry name" value="D-ISOMER SPECIFIC 2-HYDROXYACID DEHYDROGENASE FAMILY PROTEIN (AFU_ORTHOLOGUE AFUA_6G10090)"/>
    <property type="match status" value="1"/>
</dbReference>
<dbReference type="InterPro" id="IPR006140">
    <property type="entry name" value="D-isomer_DH_NAD-bd"/>
</dbReference>
<dbReference type="SUPFAM" id="SSF51735">
    <property type="entry name" value="NAD(P)-binding Rossmann-fold domains"/>
    <property type="match status" value="1"/>
</dbReference>
<dbReference type="Proteomes" id="UP000562124">
    <property type="component" value="Unassembled WGS sequence"/>
</dbReference>
<organism evidence="7 8">
    <name type="scientific">Cellulomonas fimi</name>
    <dbReference type="NCBI Taxonomy" id="1708"/>
    <lineage>
        <taxon>Bacteria</taxon>
        <taxon>Bacillati</taxon>
        <taxon>Actinomycetota</taxon>
        <taxon>Actinomycetes</taxon>
        <taxon>Micrococcales</taxon>
        <taxon>Cellulomonadaceae</taxon>
        <taxon>Cellulomonas</taxon>
    </lineage>
</organism>
<reference evidence="7 8" key="1">
    <citation type="submission" date="2020-04" db="EMBL/GenBank/DDBJ databases">
        <title>Sequencing and Assembly of C. fimi.</title>
        <authorList>
            <person name="Ramsey A.R."/>
        </authorList>
    </citation>
    <scope>NUCLEOTIDE SEQUENCE [LARGE SCALE GENOMIC DNA]</scope>
    <source>
        <strain evidence="7 8">SB</strain>
    </source>
</reference>
<dbReference type="PROSITE" id="PS00671">
    <property type="entry name" value="D_2_HYDROXYACID_DH_3"/>
    <property type="match status" value="1"/>
</dbReference>
<dbReference type="AlphaFoldDB" id="A0A7Y0LVQ1"/>
<dbReference type="SUPFAM" id="SSF52283">
    <property type="entry name" value="Formate/glycerate dehydrogenase catalytic domain-like"/>
    <property type="match status" value="1"/>
</dbReference>
<dbReference type="Pfam" id="PF02826">
    <property type="entry name" value="2-Hacid_dh_C"/>
    <property type="match status" value="1"/>
</dbReference>
<dbReference type="InterPro" id="IPR006139">
    <property type="entry name" value="D-isomer_2_OHA_DH_cat_dom"/>
</dbReference>
<feature type="domain" description="D-isomer specific 2-hydroxyacid dehydrogenase NAD-binding" evidence="6">
    <location>
        <begin position="119"/>
        <end position="293"/>
    </location>
</feature>
<dbReference type="EMBL" id="JABCJJ010000001">
    <property type="protein sequence ID" value="NMR18756.1"/>
    <property type="molecule type" value="Genomic_DNA"/>
</dbReference>
<evidence type="ECO:0000313" key="7">
    <source>
        <dbReference type="EMBL" id="NMR18756.1"/>
    </source>
</evidence>
<dbReference type="InterPro" id="IPR036291">
    <property type="entry name" value="NAD(P)-bd_dom_sf"/>
</dbReference>
<name>A0A7Y0LVQ1_CELFI</name>
<evidence type="ECO:0000313" key="8">
    <source>
        <dbReference type="Proteomes" id="UP000562124"/>
    </source>
</evidence>
<keyword evidence="8" id="KW-1185">Reference proteome</keyword>
<dbReference type="PANTHER" id="PTHR42789:SF1">
    <property type="entry name" value="D-ISOMER SPECIFIC 2-HYDROXYACID DEHYDROGENASE FAMILY PROTEIN (AFU_ORTHOLOGUE AFUA_6G10090)"/>
    <property type="match status" value="1"/>
</dbReference>
<dbReference type="GO" id="GO:0051287">
    <property type="term" value="F:NAD binding"/>
    <property type="evidence" value="ECO:0007669"/>
    <property type="project" value="InterPro"/>
</dbReference>
<dbReference type="InterPro" id="IPR029753">
    <property type="entry name" value="D-isomer_DH_CS"/>
</dbReference>
<dbReference type="RefSeq" id="WP_169322680.1">
    <property type="nucleotide sequence ID" value="NZ_JABCJJ010000001.1"/>
</dbReference>
<comment type="caution">
    <text evidence="7">The sequence shown here is derived from an EMBL/GenBank/DDBJ whole genome shotgun (WGS) entry which is preliminary data.</text>
</comment>
<evidence type="ECO:0000256" key="2">
    <source>
        <dbReference type="ARBA" id="ARBA00023002"/>
    </source>
</evidence>
<protein>
    <submittedName>
        <fullName evidence="7">Glyoxylate reductase</fullName>
    </submittedName>
</protein>
<evidence type="ECO:0000259" key="5">
    <source>
        <dbReference type="Pfam" id="PF00389"/>
    </source>
</evidence>
<keyword evidence="2 4" id="KW-0560">Oxidoreductase</keyword>
<comment type="similarity">
    <text evidence="1 4">Belongs to the D-isomer specific 2-hydroxyacid dehydrogenase family.</text>
</comment>
<dbReference type="InterPro" id="IPR050857">
    <property type="entry name" value="D-2-hydroxyacid_DH"/>
</dbReference>
<evidence type="ECO:0000259" key="6">
    <source>
        <dbReference type="Pfam" id="PF02826"/>
    </source>
</evidence>
<sequence length="338" mass="35707">MSERYRVGLTADCARPDGSTIFGDVGLDRLTAAGLEWEVMPDAEGHELAADVIAGYDAVLSFGHLRFPRALLRAAPRVKHIARFGAGYDGIDPAALAAEGVVVTTTPTAVRRPLALSALTLLLALSHRLLDNHRAATSGRWADRGAYRGTGVAGRTVGILGLGSMGSDLVGLLAPLGVRVIATDRSGNTERAAALGVELVDTDRLAAESDYVVVAAALTESSRHLVDRDFLAAMKPTAYLVNVARGGLVDQAALTDALREGRIAGAGLDVLDPEPPSPDEPLLRMDNVLVTPHALCWTADFTAGVATSVIEAIIDVAHGRRPAHPLDPRVFDRWRRGD</sequence>
<dbReference type="GO" id="GO:0016616">
    <property type="term" value="F:oxidoreductase activity, acting on the CH-OH group of donors, NAD or NADP as acceptor"/>
    <property type="evidence" value="ECO:0007669"/>
    <property type="project" value="InterPro"/>
</dbReference>
<feature type="domain" description="D-isomer specific 2-hydroxyacid dehydrogenase catalytic" evidence="5">
    <location>
        <begin position="34"/>
        <end position="325"/>
    </location>
</feature>
<proteinExistence type="inferred from homology"/>
<dbReference type="Gene3D" id="3.40.50.720">
    <property type="entry name" value="NAD(P)-binding Rossmann-like Domain"/>
    <property type="match status" value="2"/>
</dbReference>
<gene>
    <name evidence="7" type="ORF">HIR71_00695</name>
</gene>
<accession>A0A7Y0LVQ1</accession>
<keyword evidence="3" id="KW-0520">NAD</keyword>
<evidence type="ECO:0000256" key="4">
    <source>
        <dbReference type="RuleBase" id="RU003719"/>
    </source>
</evidence>